<dbReference type="PROSITE" id="PS50889">
    <property type="entry name" value="S4"/>
    <property type="match status" value="1"/>
</dbReference>
<dbReference type="HOGENOM" id="CLU_058015_1_1_5"/>
<evidence type="ECO:0000256" key="4">
    <source>
        <dbReference type="SAM" id="MobiDB-lite"/>
    </source>
</evidence>
<dbReference type="InterPro" id="IPR002942">
    <property type="entry name" value="S4_RNA-bd"/>
</dbReference>
<dbReference type="Gene3D" id="3.40.50.150">
    <property type="entry name" value="Vaccinia Virus protein VP39"/>
    <property type="match status" value="1"/>
</dbReference>
<dbReference type="PANTHER" id="PTHR32319">
    <property type="entry name" value="BACTERIAL HEMOLYSIN-LIKE PROTEIN"/>
    <property type="match status" value="1"/>
</dbReference>
<evidence type="ECO:0000256" key="3">
    <source>
        <dbReference type="PROSITE-ProRule" id="PRU00182"/>
    </source>
</evidence>
<feature type="domain" description="RNA-binding S4" evidence="5">
    <location>
        <begin position="20"/>
        <end position="67"/>
    </location>
</feature>
<comment type="similarity">
    <text evidence="2">Belongs to the TlyA family.</text>
</comment>
<name>A0A089P237_9HYPH</name>
<dbReference type="SUPFAM" id="SSF55174">
    <property type="entry name" value="Alpha-L RNA-binding motif"/>
    <property type="match status" value="1"/>
</dbReference>
<keyword evidence="8" id="KW-1185">Reference proteome</keyword>
<dbReference type="PANTHER" id="PTHR32319:SF0">
    <property type="entry name" value="BACTERIAL HEMOLYSIN-LIKE PROTEIN"/>
    <property type="match status" value="1"/>
</dbReference>
<dbReference type="Proteomes" id="UP000029492">
    <property type="component" value="Chromosome"/>
</dbReference>
<dbReference type="Pfam" id="PF01479">
    <property type="entry name" value="S4"/>
    <property type="match status" value="1"/>
</dbReference>
<dbReference type="PIRSF" id="PIRSF005578">
    <property type="entry name" value="TlyA"/>
    <property type="match status" value="1"/>
</dbReference>
<dbReference type="STRING" id="693986.MOC_4363"/>
<dbReference type="Gene3D" id="3.10.290.10">
    <property type="entry name" value="RNA-binding S4 domain"/>
    <property type="match status" value="1"/>
</dbReference>
<evidence type="ECO:0000256" key="2">
    <source>
        <dbReference type="ARBA" id="ARBA00029460"/>
    </source>
</evidence>
<dbReference type="InterPro" id="IPR036986">
    <property type="entry name" value="S4_RNA-bd_sf"/>
</dbReference>
<dbReference type="AlphaFoldDB" id="A0A089P237"/>
<evidence type="ECO:0000259" key="5">
    <source>
        <dbReference type="Pfam" id="PF01479"/>
    </source>
</evidence>
<evidence type="ECO:0000313" key="7">
    <source>
        <dbReference type="EMBL" id="AIQ92118.1"/>
    </source>
</evidence>
<keyword evidence="1 3" id="KW-0694">RNA-binding</keyword>
<organism evidence="7 8">
    <name type="scientific">Methylobacterium oryzae CBMB20</name>
    <dbReference type="NCBI Taxonomy" id="693986"/>
    <lineage>
        <taxon>Bacteria</taxon>
        <taxon>Pseudomonadati</taxon>
        <taxon>Pseudomonadota</taxon>
        <taxon>Alphaproteobacteria</taxon>
        <taxon>Hyphomicrobiales</taxon>
        <taxon>Methylobacteriaceae</taxon>
        <taxon>Methylobacterium</taxon>
    </lineage>
</organism>
<dbReference type="InterPro" id="IPR002877">
    <property type="entry name" value="RNA_MeTrfase_FtsJ_dom"/>
</dbReference>
<dbReference type="InterPro" id="IPR029063">
    <property type="entry name" value="SAM-dependent_MTases_sf"/>
</dbReference>
<feature type="region of interest" description="Disordered" evidence="4">
    <location>
        <begin position="1"/>
        <end position="21"/>
    </location>
</feature>
<evidence type="ECO:0000259" key="6">
    <source>
        <dbReference type="Pfam" id="PF01728"/>
    </source>
</evidence>
<dbReference type="Pfam" id="PF01728">
    <property type="entry name" value="FtsJ"/>
    <property type="match status" value="1"/>
</dbReference>
<dbReference type="SUPFAM" id="SSF53335">
    <property type="entry name" value="S-adenosyl-L-methionine-dependent methyltransferases"/>
    <property type="match status" value="1"/>
</dbReference>
<dbReference type="GO" id="GO:0003723">
    <property type="term" value="F:RNA binding"/>
    <property type="evidence" value="ECO:0007669"/>
    <property type="project" value="UniProtKB-KW"/>
</dbReference>
<protein>
    <submittedName>
        <fullName evidence="7">Hemolysin A</fullName>
    </submittedName>
</protein>
<dbReference type="GO" id="GO:0032259">
    <property type="term" value="P:methylation"/>
    <property type="evidence" value="ECO:0007669"/>
    <property type="project" value="InterPro"/>
</dbReference>
<gene>
    <name evidence="7" type="ORF">MOC_4363</name>
</gene>
<feature type="domain" description="Ribosomal RNA methyltransferase FtsJ" evidence="6">
    <location>
        <begin position="75"/>
        <end position="257"/>
    </location>
</feature>
<sequence>MTRDRPIPDRAPPTDDPSPRRADLFLVAHGHFESRARAQAAIRAGLVRVDGRPLARPSDTIAPGARVEAESEHPYASRGGMKLATALDAFGLDPAGRTGLDVGASTGGFTDVLLARGARHVHALDVGRGQLHPRLAGDPRVTNREGTDIRALDPDALVPRPDLASVDVSFIGLRLVLPVLPPLLAPGAEVVALIKPQFEAGRGRVGRGGLVRDPAVHAEVCAAIRKTLEALGAEILGLIDSPVPGGDGNAEFLIGARLP</sequence>
<dbReference type="InterPro" id="IPR047048">
    <property type="entry name" value="TlyA"/>
</dbReference>
<proteinExistence type="inferred from homology"/>
<dbReference type="KEGG" id="mor:MOC_4363"/>
<accession>A0A089P237</accession>
<dbReference type="NCBIfam" id="TIGR00478">
    <property type="entry name" value="tly"/>
    <property type="match status" value="1"/>
</dbReference>
<dbReference type="RefSeq" id="WP_052083672.1">
    <property type="nucleotide sequence ID" value="NZ_CP003811.1"/>
</dbReference>
<dbReference type="eggNOG" id="COG1189">
    <property type="taxonomic scope" value="Bacteria"/>
</dbReference>
<evidence type="ECO:0000313" key="8">
    <source>
        <dbReference type="Proteomes" id="UP000029492"/>
    </source>
</evidence>
<dbReference type="InterPro" id="IPR004538">
    <property type="entry name" value="Hemolysin_A/TlyA"/>
</dbReference>
<evidence type="ECO:0000256" key="1">
    <source>
        <dbReference type="ARBA" id="ARBA00022884"/>
    </source>
</evidence>
<dbReference type="EMBL" id="CP003811">
    <property type="protein sequence ID" value="AIQ92118.1"/>
    <property type="molecule type" value="Genomic_DNA"/>
</dbReference>
<reference evidence="7 8" key="1">
    <citation type="journal article" date="2014" name="PLoS ONE">
        <title>Genome Information of Methylobacterium oryzae, a Plant-Probiotic Methylotroph in the Phyllosphere.</title>
        <authorList>
            <person name="Kwak M.J."/>
            <person name="Jeong H."/>
            <person name="Madhaiyan M."/>
            <person name="Lee Y."/>
            <person name="Sa T.M."/>
            <person name="Oh T.K."/>
            <person name="Kim J.F."/>
        </authorList>
    </citation>
    <scope>NUCLEOTIDE SEQUENCE [LARGE SCALE GENOMIC DNA]</scope>
    <source>
        <strain evidence="7 8">CBMB20</strain>
    </source>
</reference>
<dbReference type="GO" id="GO:0008168">
    <property type="term" value="F:methyltransferase activity"/>
    <property type="evidence" value="ECO:0007669"/>
    <property type="project" value="InterPro"/>
</dbReference>